<evidence type="ECO:0000313" key="12">
    <source>
        <dbReference type="Proteomes" id="UP000246351"/>
    </source>
</evidence>
<dbReference type="EC" id="6.3.4.2" evidence="3"/>
<dbReference type="GO" id="GO:0003883">
    <property type="term" value="F:CTP synthase activity"/>
    <property type="evidence" value="ECO:0007669"/>
    <property type="project" value="UniProtKB-EC"/>
</dbReference>
<keyword evidence="8" id="KW-0665">Pyrimidine biosynthesis</keyword>
<reference evidence="11 12" key="1">
    <citation type="journal article" date="2018" name="Vet. Microbiol.">
        <title>Clonal diversity and geographic distribution of methicillin-resistant Staphylococcus pseudintermedius from Australian animals: Discovery of novel sequence types.</title>
        <authorList>
            <person name="Worthing K.A."/>
            <person name="Abraham S."/>
            <person name="Coombs G.W."/>
            <person name="Pang S."/>
            <person name="Saputra S."/>
            <person name="Jordan D."/>
            <person name="Trott D.J."/>
            <person name="Norris J.M."/>
        </authorList>
    </citation>
    <scope>NUCLEOTIDE SEQUENCE [LARGE SCALE GENOMIC DNA]</scope>
    <source>
        <strain evidence="11 12">ST71 3</strain>
    </source>
</reference>
<dbReference type="SUPFAM" id="SSF52317">
    <property type="entry name" value="Class I glutamine amidotransferase-like"/>
    <property type="match status" value="1"/>
</dbReference>
<evidence type="ECO:0000256" key="3">
    <source>
        <dbReference type="ARBA" id="ARBA00012291"/>
    </source>
</evidence>
<evidence type="ECO:0000256" key="6">
    <source>
        <dbReference type="ARBA" id="ARBA00022840"/>
    </source>
</evidence>
<keyword evidence="4" id="KW-0436">Ligase</keyword>
<organism evidence="11 12">
    <name type="scientific">Staphylococcus pseudintermedius</name>
    <dbReference type="NCBI Taxonomy" id="283734"/>
    <lineage>
        <taxon>Bacteria</taxon>
        <taxon>Bacillati</taxon>
        <taxon>Bacillota</taxon>
        <taxon>Bacilli</taxon>
        <taxon>Bacillales</taxon>
        <taxon>Staphylococcaceae</taxon>
        <taxon>Staphylococcus</taxon>
        <taxon>Staphylococcus intermedius group</taxon>
    </lineage>
</organism>
<dbReference type="InterPro" id="IPR017926">
    <property type="entry name" value="GATASE"/>
</dbReference>
<name>A0A317ZDS4_STAPS</name>
<dbReference type="GO" id="GO:0019856">
    <property type="term" value="P:pyrimidine nucleobase biosynthetic process"/>
    <property type="evidence" value="ECO:0007669"/>
    <property type="project" value="TreeGrafter"/>
</dbReference>
<comment type="pathway">
    <text evidence="1">Pyrimidine metabolism; CTP biosynthesis via de novo pathway; CTP from UDP: step 2/2.</text>
</comment>
<evidence type="ECO:0000256" key="7">
    <source>
        <dbReference type="ARBA" id="ARBA00022962"/>
    </source>
</evidence>
<evidence type="ECO:0000256" key="2">
    <source>
        <dbReference type="ARBA" id="ARBA00007533"/>
    </source>
</evidence>
<evidence type="ECO:0000256" key="5">
    <source>
        <dbReference type="ARBA" id="ARBA00022741"/>
    </source>
</evidence>
<dbReference type="Pfam" id="PF00117">
    <property type="entry name" value="GATase"/>
    <property type="match status" value="1"/>
</dbReference>
<proteinExistence type="inferred from homology"/>
<evidence type="ECO:0000256" key="4">
    <source>
        <dbReference type="ARBA" id="ARBA00022598"/>
    </source>
</evidence>
<dbReference type="Gene3D" id="3.40.50.880">
    <property type="match status" value="1"/>
</dbReference>
<keyword evidence="5" id="KW-0547">Nucleotide-binding</keyword>
<comment type="catalytic activity">
    <reaction evidence="9">
        <text>UTP + L-glutamine + ATP + H2O = CTP + L-glutamate + ADP + phosphate + 2 H(+)</text>
        <dbReference type="Rhea" id="RHEA:26426"/>
        <dbReference type="ChEBI" id="CHEBI:15377"/>
        <dbReference type="ChEBI" id="CHEBI:15378"/>
        <dbReference type="ChEBI" id="CHEBI:29985"/>
        <dbReference type="ChEBI" id="CHEBI:30616"/>
        <dbReference type="ChEBI" id="CHEBI:37563"/>
        <dbReference type="ChEBI" id="CHEBI:43474"/>
        <dbReference type="ChEBI" id="CHEBI:46398"/>
        <dbReference type="ChEBI" id="CHEBI:58359"/>
        <dbReference type="ChEBI" id="CHEBI:456216"/>
        <dbReference type="EC" id="6.3.4.2"/>
    </reaction>
</comment>
<evidence type="ECO:0000313" key="11">
    <source>
        <dbReference type="EMBL" id="PWZ99619.1"/>
    </source>
</evidence>
<keyword evidence="7" id="KW-0315">Glutamine amidotransferase</keyword>
<dbReference type="UniPathway" id="UPA00159">
    <property type="reaction ID" value="UER00277"/>
</dbReference>
<dbReference type="GO" id="GO:0005524">
    <property type="term" value="F:ATP binding"/>
    <property type="evidence" value="ECO:0007669"/>
    <property type="project" value="UniProtKB-KW"/>
</dbReference>
<feature type="domain" description="Glutamine amidotransferase" evidence="10">
    <location>
        <begin position="3"/>
        <end position="39"/>
    </location>
</feature>
<evidence type="ECO:0000256" key="9">
    <source>
        <dbReference type="ARBA" id="ARBA00047781"/>
    </source>
</evidence>
<protein>
    <recommendedName>
        <fullName evidence="3">CTP synthase (glutamine hydrolyzing)</fullName>
        <ecNumber evidence="3">6.3.4.2</ecNumber>
    </recommendedName>
</protein>
<dbReference type="GO" id="GO:0042802">
    <property type="term" value="F:identical protein binding"/>
    <property type="evidence" value="ECO:0007669"/>
    <property type="project" value="TreeGrafter"/>
</dbReference>
<dbReference type="PANTHER" id="PTHR11550">
    <property type="entry name" value="CTP SYNTHASE"/>
    <property type="match status" value="1"/>
</dbReference>
<keyword evidence="6" id="KW-0067">ATP-binding</keyword>
<accession>A0A317ZDS4</accession>
<evidence type="ECO:0000259" key="10">
    <source>
        <dbReference type="Pfam" id="PF00117"/>
    </source>
</evidence>
<comment type="similarity">
    <text evidence="2">Belongs to the CTP synthase family.</text>
</comment>
<dbReference type="PANTHER" id="PTHR11550:SF0">
    <property type="entry name" value="CTP SYNTHASE-RELATED"/>
    <property type="match status" value="1"/>
</dbReference>
<gene>
    <name evidence="11" type="ORF">DD924_01680</name>
</gene>
<sequence>RLVEMVELKEHPFFIACQFHPEFLSRPNRPQPIFKSFIEAALLQQNKTK</sequence>
<dbReference type="PROSITE" id="PS51273">
    <property type="entry name" value="GATASE_TYPE_1"/>
    <property type="match status" value="1"/>
</dbReference>
<dbReference type="AlphaFoldDB" id="A0A317ZDS4"/>
<evidence type="ECO:0000256" key="1">
    <source>
        <dbReference type="ARBA" id="ARBA00005171"/>
    </source>
</evidence>
<dbReference type="InterPro" id="IPR004468">
    <property type="entry name" value="CTP_synthase"/>
</dbReference>
<dbReference type="EMBL" id="QEIV01000112">
    <property type="protein sequence ID" value="PWZ99619.1"/>
    <property type="molecule type" value="Genomic_DNA"/>
</dbReference>
<feature type="non-terminal residue" evidence="11">
    <location>
        <position position="1"/>
    </location>
</feature>
<dbReference type="InterPro" id="IPR029062">
    <property type="entry name" value="Class_I_gatase-like"/>
</dbReference>
<evidence type="ECO:0000256" key="8">
    <source>
        <dbReference type="ARBA" id="ARBA00022975"/>
    </source>
</evidence>
<comment type="caution">
    <text evidence="11">The sequence shown here is derived from an EMBL/GenBank/DDBJ whole genome shotgun (WGS) entry which is preliminary data.</text>
</comment>
<dbReference type="GO" id="GO:0044210">
    <property type="term" value="P:'de novo' CTP biosynthetic process"/>
    <property type="evidence" value="ECO:0007669"/>
    <property type="project" value="UniProtKB-UniPathway"/>
</dbReference>
<dbReference type="Proteomes" id="UP000246351">
    <property type="component" value="Unassembled WGS sequence"/>
</dbReference>
<dbReference type="GO" id="GO:0005829">
    <property type="term" value="C:cytosol"/>
    <property type="evidence" value="ECO:0007669"/>
    <property type="project" value="TreeGrafter"/>
</dbReference>